<organism evidence="3">
    <name type="scientific">Naegleria gruberi</name>
    <name type="common">Amoeba</name>
    <dbReference type="NCBI Taxonomy" id="5762"/>
    <lineage>
        <taxon>Eukaryota</taxon>
        <taxon>Discoba</taxon>
        <taxon>Heterolobosea</taxon>
        <taxon>Tetramitia</taxon>
        <taxon>Eutetramitia</taxon>
        <taxon>Vahlkampfiidae</taxon>
        <taxon>Naegleria</taxon>
    </lineage>
</organism>
<dbReference type="EMBL" id="GG738922">
    <property type="protein sequence ID" value="EFC37059.1"/>
    <property type="molecule type" value="Genomic_DNA"/>
</dbReference>
<dbReference type="RefSeq" id="XP_002669803.1">
    <property type="nucleotide sequence ID" value="XM_002669757.1"/>
</dbReference>
<dbReference type="Proteomes" id="UP000006671">
    <property type="component" value="Unassembled WGS sequence"/>
</dbReference>
<dbReference type="VEuPathDB" id="AmoebaDB:NAEGRDRAFT_59850"/>
<reference evidence="2 3" key="1">
    <citation type="journal article" date="2010" name="Cell">
        <title>The genome of Naegleria gruberi illuminates early eukaryotic versatility.</title>
        <authorList>
            <person name="Fritz-Laylin L.K."/>
            <person name="Prochnik S.E."/>
            <person name="Ginger M.L."/>
            <person name="Dacks J.B."/>
            <person name="Carpenter M.L."/>
            <person name="Field M.C."/>
            <person name="Kuo A."/>
            <person name="Paredez A."/>
            <person name="Chapman J."/>
            <person name="Pham J."/>
            <person name="Shu S."/>
            <person name="Neupane R."/>
            <person name="Cipriano M."/>
            <person name="Mancuso J."/>
            <person name="Tu H."/>
            <person name="Salamov A."/>
            <person name="Lindquist E."/>
            <person name="Shapiro H."/>
            <person name="Lucas S."/>
            <person name="Grigoriev I.V."/>
            <person name="Cande W.Z."/>
            <person name="Fulton C."/>
            <person name="Rokhsar D.S."/>
            <person name="Dawson S.C."/>
        </authorList>
    </citation>
    <scope>NUCLEOTIDE SEQUENCE [LARGE SCALE GENOMIC DNA]</scope>
    <source>
        <strain evidence="2 3">NEG-M</strain>
    </source>
</reference>
<dbReference type="eggNOG" id="ENOG502RYCJ">
    <property type="taxonomic scope" value="Eukaryota"/>
</dbReference>
<dbReference type="InParanoid" id="D2W1K0"/>
<keyword evidence="3" id="KW-1185">Reference proteome</keyword>
<evidence type="ECO:0000313" key="3">
    <source>
        <dbReference type="Proteomes" id="UP000006671"/>
    </source>
</evidence>
<evidence type="ECO:0000313" key="2">
    <source>
        <dbReference type="EMBL" id="EFC37059.1"/>
    </source>
</evidence>
<protein>
    <submittedName>
        <fullName evidence="2">Fibronectin, type-like protein</fullName>
    </submittedName>
</protein>
<dbReference type="SUPFAM" id="SSF53474">
    <property type="entry name" value="alpha/beta-Hydrolases"/>
    <property type="match status" value="1"/>
</dbReference>
<dbReference type="KEGG" id="ngr:NAEGRDRAFT_59850"/>
<keyword evidence="1" id="KW-0732">Signal</keyword>
<dbReference type="OMA" id="DKFPRTT"/>
<dbReference type="Gene3D" id="3.40.50.1820">
    <property type="entry name" value="alpha/beta hydrolase"/>
    <property type="match status" value="2"/>
</dbReference>
<dbReference type="PANTHER" id="PTHR42972:SF8">
    <property type="entry name" value="POLYHYDROXYBUTYRATE DEPOLYMERASE"/>
    <property type="match status" value="1"/>
</dbReference>
<name>D2W1K0_NAEGR</name>
<dbReference type="PANTHER" id="PTHR42972">
    <property type="entry name" value="TOL-PAL SYSTEM PROTEIN TOLB"/>
    <property type="match status" value="1"/>
</dbReference>
<dbReference type="InterPro" id="IPR029058">
    <property type="entry name" value="AB_hydrolase_fold"/>
</dbReference>
<feature type="signal peptide" evidence="1">
    <location>
        <begin position="1"/>
        <end position="19"/>
    </location>
</feature>
<feature type="chain" id="PRO_5003038519" evidence="1">
    <location>
        <begin position="20"/>
        <end position="342"/>
    </location>
</feature>
<sequence>MNKLITLFAVVFLAAVTFAGRIELRGPNKSSPLTKLNKYNIAQDSVSVSGVSAGGFFAVQFQVAYSKSLVGAGIFAAGPYYCAQGSLMTAEEQCMAGFANVDLNTIQSTITQYQSQGLIDSTSNLARHKVFLYSGTFDYTVKQSVVQQLATQYQQLGIPQKNIVTNFTVASGHAWITNNYGSLCYLTMTPYINNCNLDGAYQVLNTIYGYIKPKKEAIAANLITFEQTGNFSANYMTGNGYVYVPSSCQRGVSCRLHVVFHGCEQGASILGTTFVENIGMNEYAESNNIIMVYPQVTTGLLNEAGCFDWINFSYTDSNYANKQGGQMKAVANILAALGAKVY</sequence>
<evidence type="ECO:0000256" key="1">
    <source>
        <dbReference type="SAM" id="SignalP"/>
    </source>
</evidence>
<dbReference type="GeneID" id="8856653"/>
<dbReference type="AlphaFoldDB" id="D2W1K0"/>
<dbReference type="OrthoDB" id="6020543at2759"/>
<accession>D2W1K0</accession>
<proteinExistence type="predicted"/>
<gene>
    <name evidence="2" type="ORF">NAEGRDRAFT_59850</name>
</gene>